<dbReference type="InterPro" id="IPR050127">
    <property type="entry name" value="Serine_Proteases_S1"/>
</dbReference>
<dbReference type="EMBL" id="CP034587">
    <property type="protein sequence ID" value="AZQ74880.1"/>
    <property type="molecule type" value="Genomic_DNA"/>
</dbReference>
<protein>
    <submittedName>
        <fullName evidence="7">Trypsin-like serine protease</fullName>
    </submittedName>
</protein>
<evidence type="ECO:0000313" key="7">
    <source>
        <dbReference type="EMBL" id="AZQ74880.1"/>
    </source>
</evidence>
<dbReference type="InterPro" id="IPR009003">
    <property type="entry name" value="Peptidase_S1_PA"/>
</dbReference>
<dbReference type="Gene3D" id="2.80.10.50">
    <property type="match status" value="1"/>
</dbReference>
<evidence type="ECO:0000256" key="5">
    <source>
        <dbReference type="SAM" id="SignalP"/>
    </source>
</evidence>
<feature type="chain" id="PRO_5018729641" evidence="5">
    <location>
        <begin position="32"/>
        <end position="380"/>
    </location>
</feature>
<comment type="subcellular location">
    <subcellularLocation>
        <location evidence="1">Secreted</location>
    </subcellularLocation>
</comment>
<dbReference type="PANTHER" id="PTHR24264">
    <property type="entry name" value="TRYPSIN-RELATED"/>
    <property type="match status" value="1"/>
</dbReference>
<dbReference type="GO" id="GO:0006508">
    <property type="term" value="P:proteolysis"/>
    <property type="evidence" value="ECO:0007669"/>
    <property type="project" value="UniProtKB-KW"/>
</dbReference>
<dbReference type="Gene3D" id="2.40.10.10">
    <property type="entry name" value="Trypsin-like serine proteases"/>
    <property type="match status" value="1"/>
</dbReference>
<dbReference type="PROSITE" id="PS50231">
    <property type="entry name" value="RICIN_B_LECTIN"/>
    <property type="match status" value="1"/>
</dbReference>
<dbReference type="SUPFAM" id="SSF50494">
    <property type="entry name" value="Trypsin-like serine proteases"/>
    <property type="match status" value="1"/>
</dbReference>
<dbReference type="PROSITE" id="PS50240">
    <property type="entry name" value="TRYPSIN_DOM"/>
    <property type="match status" value="1"/>
</dbReference>
<keyword evidence="5" id="KW-0732">Signal</keyword>
<dbReference type="InterPro" id="IPR001254">
    <property type="entry name" value="Trypsin_dom"/>
</dbReference>
<keyword evidence="8" id="KW-1185">Reference proteome</keyword>
<dbReference type="Proteomes" id="UP000267900">
    <property type="component" value="Chromosome"/>
</dbReference>
<gene>
    <name evidence="7" type="ORF">EKH77_30060</name>
</gene>
<evidence type="ECO:0000256" key="4">
    <source>
        <dbReference type="ARBA" id="ARBA00022801"/>
    </source>
</evidence>
<evidence type="ECO:0000256" key="3">
    <source>
        <dbReference type="ARBA" id="ARBA00022670"/>
    </source>
</evidence>
<evidence type="ECO:0000313" key="8">
    <source>
        <dbReference type="Proteomes" id="UP000267900"/>
    </source>
</evidence>
<organism evidence="7 8">
    <name type="scientific">Streptomyces luteoverticillatus</name>
    <name type="common">Streptoverticillium luteoverticillatus</name>
    <dbReference type="NCBI Taxonomy" id="66425"/>
    <lineage>
        <taxon>Bacteria</taxon>
        <taxon>Bacillati</taxon>
        <taxon>Actinomycetota</taxon>
        <taxon>Actinomycetes</taxon>
        <taxon>Kitasatosporales</taxon>
        <taxon>Streptomycetaceae</taxon>
        <taxon>Streptomyces</taxon>
    </lineage>
</organism>
<dbReference type="InterPro" id="IPR000772">
    <property type="entry name" value="Ricin_B_lectin"/>
</dbReference>
<dbReference type="InterPro" id="IPR043504">
    <property type="entry name" value="Peptidase_S1_PA_chymotrypsin"/>
</dbReference>
<reference evidence="7 8" key="1">
    <citation type="submission" date="2018-12" db="EMBL/GenBank/DDBJ databases">
        <title>The whole draft genome of Streptomyce luteoverticillatus CGMCC 15060.</title>
        <authorList>
            <person name="Feng Z."/>
            <person name="Chen G."/>
            <person name="Zhang J."/>
            <person name="Zhu H."/>
            <person name="Yu X."/>
            <person name="Zhang W."/>
            <person name="Zhang X."/>
        </authorList>
    </citation>
    <scope>NUCLEOTIDE SEQUENCE [LARGE SCALE GENOMIC DNA]</scope>
    <source>
        <strain evidence="7 8">CGMCC 15060</strain>
    </source>
</reference>
<keyword evidence="3 7" id="KW-0645">Protease</keyword>
<dbReference type="Pfam" id="PF00652">
    <property type="entry name" value="Ricin_B_lectin"/>
    <property type="match status" value="1"/>
</dbReference>
<dbReference type="PRINTS" id="PR00722">
    <property type="entry name" value="CHYMOTRYPSIN"/>
</dbReference>
<feature type="domain" description="Peptidase S1" evidence="6">
    <location>
        <begin position="31"/>
        <end position="254"/>
    </location>
</feature>
<keyword evidence="4" id="KW-0378">Hydrolase</keyword>
<keyword evidence="2" id="KW-0964">Secreted</keyword>
<dbReference type="SMART" id="SM00458">
    <property type="entry name" value="RICIN"/>
    <property type="match status" value="1"/>
</dbReference>
<dbReference type="GO" id="GO:0005615">
    <property type="term" value="C:extracellular space"/>
    <property type="evidence" value="ECO:0007669"/>
    <property type="project" value="TreeGrafter"/>
</dbReference>
<dbReference type="RefSeq" id="WP_126917382.1">
    <property type="nucleotide sequence ID" value="NZ_CP034587.1"/>
</dbReference>
<accession>A0A3Q9G133</accession>
<evidence type="ECO:0000259" key="6">
    <source>
        <dbReference type="PROSITE" id="PS50240"/>
    </source>
</evidence>
<sequence>MSGRSSRSVWSAGLATATMAAGLFAAAPAGAVTGPEAKDGAYAYTAKLDIGEGKRSCSAALVDAQWVVTAASCFTDTAQQATSLAHGRPSRKTTATVGRADLGTSTGLVTEVVELVPQAGRDLVLARLAQPAAGVSPVALAAIAPAKGEVLKAVGYGRTKTEWVPNKAHTAQATVDGLAATTVNITGKSLDDSLCKGDTGAPLLREKDGKAELVGVNVASWQGGCLGAATGETRTGAVATRTDDLGDWIRTTVKSNTNVVGVASGRCLDVPNDKGTTTPMVWDCWGGNNQKWTYTADKELRVFGDMCLDAAGGGTEGGTPLIIWSCNGGSNQKWNLNDDGSISGVPSNLCVDVSHEATENGSPVGLWYCNGGNHQKWKRA</sequence>
<dbReference type="PANTHER" id="PTHR24264:SF65">
    <property type="entry name" value="SRCR DOMAIN-CONTAINING PROTEIN"/>
    <property type="match status" value="1"/>
</dbReference>
<dbReference type="SMART" id="SM00020">
    <property type="entry name" value="Tryp_SPc"/>
    <property type="match status" value="1"/>
</dbReference>
<feature type="signal peptide" evidence="5">
    <location>
        <begin position="1"/>
        <end position="31"/>
    </location>
</feature>
<dbReference type="AlphaFoldDB" id="A0A3Q9G133"/>
<evidence type="ECO:0000256" key="2">
    <source>
        <dbReference type="ARBA" id="ARBA00022525"/>
    </source>
</evidence>
<dbReference type="CDD" id="cd23418">
    <property type="entry name" value="beta-trefoil_Ricin_XLN-like"/>
    <property type="match status" value="1"/>
</dbReference>
<evidence type="ECO:0000256" key="1">
    <source>
        <dbReference type="ARBA" id="ARBA00004613"/>
    </source>
</evidence>
<dbReference type="OrthoDB" id="9815928at2"/>
<dbReference type="GO" id="GO:0004252">
    <property type="term" value="F:serine-type endopeptidase activity"/>
    <property type="evidence" value="ECO:0007669"/>
    <property type="project" value="InterPro"/>
</dbReference>
<dbReference type="Pfam" id="PF00089">
    <property type="entry name" value="Trypsin"/>
    <property type="match status" value="1"/>
</dbReference>
<dbReference type="SUPFAM" id="SSF50370">
    <property type="entry name" value="Ricin B-like lectins"/>
    <property type="match status" value="1"/>
</dbReference>
<dbReference type="InterPro" id="IPR001314">
    <property type="entry name" value="Peptidase_S1A"/>
</dbReference>
<dbReference type="InterPro" id="IPR035992">
    <property type="entry name" value="Ricin_B-like_lectins"/>
</dbReference>
<name>A0A3Q9G133_STRLT</name>
<proteinExistence type="predicted"/>